<feature type="region of interest" description="Disordered" evidence="2">
    <location>
        <begin position="137"/>
        <end position="197"/>
    </location>
</feature>
<dbReference type="InterPro" id="IPR029779">
    <property type="entry name" value="Rmp24-like"/>
</dbReference>
<evidence type="ECO:0000256" key="2">
    <source>
        <dbReference type="SAM" id="MobiDB-lite"/>
    </source>
</evidence>
<proteinExistence type="inferred from homology"/>
<name>A0A9J7ZV61_CYPCA</name>
<reference evidence="3" key="2">
    <citation type="submission" date="2025-09" db="UniProtKB">
        <authorList>
            <consortium name="Ensembl"/>
        </authorList>
    </citation>
    <scope>IDENTIFICATION</scope>
</reference>
<feature type="compositionally biased region" description="Low complexity" evidence="2">
    <location>
        <begin position="170"/>
        <end position="193"/>
    </location>
</feature>
<dbReference type="PANTHER" id="PTHR31402">
    <property type="entry name" value="UPF0711 PROTEIN C18ORF21"/>
    <property type="match status" value="1"/>
</dbReference>
<keyword evidence="4" id="KW-1185">Reference proteome</keyword>
<evidence type="ECO:0000313" key="3">
    <source>
        <dbReference type="Ensembl" id="ENSCCRP00000136889.1"/>
    </source>
</evidence>
<dbReference type="Ensembl" id="ENSCCRT00000163354.1">
    <property type="protein sequence ID" value="ENSCCRP00000136889.1"/>
    <property type="gene ID" value="ENSCCRG00000079262.1"/>
</dbReference>
<comment type="similarity">
    <text evidence="1">Belongs to the UPF0711 family.</text>
</comment>
<accession>A0A9J7ZV61</accession>
<dbReference type="AlphaFoldDB" id="A0A9J7ZV61"/>
<reference evidence="3" key="1">
    <citation type="submission" date="2025-08" db="UniProtKB">
        <authorList>
            <consortium name="Ensembl"/>
        </authorList>
    </citation>
    <scope>IDENTIFICATION</scope>
</reference>
<dbReference type="Proteomes" id="UP001108240">
    <property type="component" value="Unplaced"/>
</dbReference>
<dbReference type="OMA" id="ATCHTCS"/>
<evidence type="ECO:0000313" key="4">
    <source>
        <dbReference type="Proteomes" id="UP001108240"/>
    </source>
</evidence>
<dbReference type="Pfam" id="PF15719">
    <property type="entry name" value="Rmp24-like"/>
    <property type="match status" value="2"/>
</dbReference>
<organism evidence="3 4">
    <name type="scientific">Cyprinus carpio carpio</name>
    <dbReference type="NCBI Taxonomy" id="630221"/>
    <lineage>
        <taxon>Eukaryota</taxon>
        <taxon>Metazoa</taxon>
        <taxon>Chordata</taxon>
        <taxon>Craniata</taxon>
        <taxon>Vertebrata</taxon>
        <taxon>Euteleostomi</taxon>
        <taxon>Actinopterygii</taxon>
        <taxon>Neopterygii</taxon>
        <taxon>Teleostei</taxon>
        <taxon>Ostariophysi</taxon>
        <taxon>Cypriniformes</taxon>
        <taxon>Cyprinidae</taxon>
        <taxon>Cyprininae</taxon>
        <taxon>Cyprinus</taxon>
    </lineage>
</organism>
<sequence>MTQRFLFKASLLYKDICLEQSRFLMQRHQSIAATLRVYLICPFCFQWRQLGNHHACLRPKRKLTARIRRLLKRESAGKRFDAEKHEGRCSKFIYISACIHLLPRQAMAAFVSMATCHTCNKMSRQPGMNRELLSTLSKNRSTPGSAGKQRTPQSASRPTPKSVVDRTPVGTPRSASSNTSSSPSKSGSAKPSPFTRLKKFLMLKNKQQSKKGGLKDFLSSL</sequence>
<evidence type="ECO:0000256" key="1">
    <source>
        <dbReference type="ARBA" id="ARBA00006160"/>
    </source>
</evidence>
<feature type="compositionally biased region" description="Polar residues" evidence="2">
    <location>
        <begin position="137"/>
        <end position="159"/>
    </location>
</feature>
<protein>
    <submittedName>
        <fullName evidence="3">Si:dkey-184p18.2</fullName>
    </submittedName>
</protein>
<dbReference type="PANTHER" id="PTHR31402:SF2">
    <property type="entry name" value="UPF0711 PROTEIN C18ORF21"/>
    <property type="match status" value="1"/>
</dbReference>
<dbReference type="GeneTree" id="ENSGT00390000013383"/>